<dbReference type="eggNOG" id="ENOG50312NF">
    <property type="taxonomic scope" value="Bacteria"/>
</dbReference>
<keyword evidence="1" id="KW-1133">Transmembrane helix</keyword>
<comment type="caution">
    <text evidence="2">The sequence shown here is derived from an EMBL/GenBank/DDBJ whole genome shotgun (WGS) entry which is preliminary data.</text>
</comment>
<protein>
    <submittedName>
        <fullName evidence="2">Uncharacterized protein</fullName>
    </submittedName>
</protein>
<evidence type="ECO:0000313" key="3">
    <source>
        <dbReference type="Proteomes" id="UP000014073"/>
    </source>
</evidence>
<accession>S0FB72</accession>
<dbReference type="EMBL" id="ACBW01000195">
    <property type="protein sequence ID" value="EEF77564.1"/>
    <property type="molecule type" value="Genomic_DNA"/>
</dbReference>
<gene>
    <name evidence="2" type="ORF">BACCOPRO_03086</name>
</gene>
<evidence type="ECO:0000256" key="1">
    <source>
        <dbReference type="SAM" id="Phobius"/>
    </source>
</evidence>
<dbReference type="STRING" id="547042.BACCOPRO_03086"/>
<sequence>MLMDDIVAIIVCYFVFGALGNVLRALFGGERRNDFRRDR</sequence>
<dbReference type="AlphaFoldDB" id="S0FB72"/>
<feature type="transmembrane region" description="Helical" evidence="1">
    <location>
        <begin position="6"/>
        <end position="27"/>
    </location>
</feature>
<keyword evidence="1" id="KW-0812">Transmembrane</keyword>
<dbReference type="HOGENOM" id="CLU_3340269_0_0_10"/>
<keyword evidence="3" id="KW-1185">Reference proteome</keyword>
<evidence type="ECO:0000313" key="2">
    <source>
        <dbReference type="EMBL" id="EEF77564.1"/>
    </source>
</evidence>
<dbReference type="Proteomes" id="UP000014073">
    <property type="component" value="Unassembled WGS sequence"/>
</dbReference>
<organism evidence="2 3">
    <name type="scientific">Phocaeicola coprophilus DSM 18228 = JCM 13818</name>
    <dbReference type="NCBI Taxonomy" id="547042"/>
    <lineage>
        <taxon>Bacteria</taxon>
        <taxon>Pseudomonadati</taxon>
        <taxon>Bacteroidota</taxon>
        <taxon>Bacteroidia</taxon>
        <taxon>Bacteroidales</taxon>
        <taxon>Bacteroidaceae</taxon>
        <taxon>Phocaeicola</taxon>
    </lineage>
</organism>
<name>S0FB72_9BACT</name>
<reference evidence="2 3" key="1">
    <citation type="submission" date="2008-12" db="EMBL/GenBank/DDBJ databases">
        <authorList>
            <person name="Fulton L."/>
            <person name="Clifton S."/>
            <person name="Fulton B."/>
            <person name="Xu J."/>
            <person name="Minx P."/>
            <person name="Pepin K.H."/>
            <person name="Johnson M."/>
            <person name="Bhonagiri V."/>
            <person name="Nash W.E."/>
            <person name="Mardis E.R."/>
            <person name="Wilson R.K."/>
        </authorList>
    </citation>
    <scope>NUCLEOTIDE SEQUENCE [LARGE SCALE GENOMIC DNA]</scope>
    <source>
        <strain evidence="2 3">DSM 18228</strain>
    </source>
</reference>
<proteinExistence type="predicted"/>
<keyword evidence="1" id="KW-0472">Membrane</keyword>